<evidence type="ECO:0000313" key="1">
    <source>
        <dbReference type="EMBL" id="GLI56178.1"/>
    </source>
</evidence>
<dbReference type="SUPFAM" id="SSF52540">
    <property type="entry name" value="P-loop containing nucleoside triphosphate hydrolases"/>
    <property type="match status" value="1"/>
</dbReference>
<evidence type="ECO:0000313" key="2">
    <source>
        <dbReference type="Proteomes" id="UP001144471"/>
    </source>
</evidence>
<dbReference type="InterPro" id="IPR027417">
    <property type="entry name" value="P-loop_NTPase"/>
</dbReference>
<dbReference type="Proteomes" id="UP001144471">
    <property type="component" value="Unassembled WGS sequence"/>
</dbReference>
<evidence type="ECO:0008006" key="3">
    <source>
        <dbReference type="Google" id="ProtNLM"/>
    </source>
</evidence>
<accession>A0A9W6LN36</accession>
<reference evidence="1" key="1">
    <citation type="submission" date="2022-12" db="EMBL/GenBank/DDBJ databases">
        <title>Reference genome sequencing for broad-spectrum identification of bacterial and archaeal isolates by mass spectrometry.</title>
        <authorList>
            <person name="Sekiguchi Y."/>
            <person name="Tourlousse D.M."/>
        </authorList>
    </citation>
    <scope>NUCLEOTIDE SEQUENCE</scope>
    <source>
        <strain evidence="1">10succ1</strain>
    </source>
</reference>
<organism evidence="1 2">
    <name type="scientific">Propionigenium maris DSM 9537</name>
    <dbReference type="NCBI Taxonomy" id="1123000"/>
    <lineage>
        <taxon>Bacteria</taxon>
        <taxon>Fusobacteriati</taxon>
        <taxon>Fusobacteriota</taxon>
        <taxon>Fusobacteriia</taxon>
        <taxon>Fusobacteriales</taxon>
        <taxon>Fusobacteriaceae</taxon>
        <taxon>Propionigenium</taxon>
    </lineage>
</organism>
<name>A0A9W6LN36_9FUSO</name>
<sequence>MNSSQLIEKLNRFYDKLGSDKKYSFLITGKWGIGKTHTYKEFAREKEQKYYSLFGISNLRELEVMMLKENKFPALNKIESNTETKFIRNLIKGFLKDKIKLQNTLEAISINNLVEMSTIKDLNYSPKSIVCFDDLERCKIPMEDLMGFIERVKQKTNVVVLCNKDVIDEDQKKVYKTYKEKVIDFTYSLEEIEDEVILGKLKSSKLKLSADMEIMILEEFKQHCKDNLRVLEKLVHLYEELMFDLEERELTHEGKKKLLRVCFYIVCENELHLIKEYIKNHWNRIDNLINSSSQFKQKEEIDLEKRKMKEEEFRLEKYSNVYEFYNKNLCERIENYYFGAKENINEIVIELGWKLDKTSGFLNNCIKKYVYLTTEGHVELVKKLEKYVEENNQKEYYNQRLSVELYFHYLYLCEVTSLNPKNEIKKFLIDMIGNYPRYEMGNYWSLSSLRSTFKGSIYKKFSEEIKRVSDEVEKRHLEEKENNFIELIKKKEYVKAEKEFIKFIKPNKFPAAVLEYFDYDFSNKMTFEEWQFWTMLVSLLKESKFEKLTELRKMIETHEEITTPRRECFLEILNSKEI</sequence>
<dbReference type="EMBL" id="BSDY01000006">
    <property type="protein sequence ID" value="GLI56178.1"/>
    <property type="molecule type" value="Genomic_DNA"/>
</dbReference>
<proteinExistence type="predicted"/>
<dbReference type="RefSeq" id="WP_281835127.1">
    <property type="nucleotide sequence ID" value="NZ_BSDY01000006.1"/>
</dbReference>
<dbReference type="AlphaFoldDB" id="A0A9W6LN36"/>
<comment type="caution">
    <text evidence="1">The sequence shown here is derived from an EMBL/GenBank/DDBJ whole genome shotgun (WGS) entry which is preliminary data.</text>
</comment>
<gene>
    <name evidence="1" type="ORF">PM10SUCC1_16920</name>
</gene>
<protein>
    <recommendedName>
        <fullName evidence="3">KAP family P-loop domain-containing protein</fullName>
    </recommendedName>
</protein>
<keyword evidence="2" id="KW-1185">Reference proteome</keyword>
<dbReference type="Gene3D" id="3.40.50.300">
    <property type="entry name" value="P-loop containing nucleotide triphosphate hydrolases"/>
    <property type="match status" value="1"/>
</dbReference>